<comment type="caution">
    <text evidence="1">The sequence shown here is derived from an EMBL/GenBank/DDBJ whole genome shotgun (WGS) entry which is preliminary data.</text>
</comment>
<dbReference type="AlphaFoldDB" id="A0A841J567"/>
<accession>A0A841J567</accession>
<organism evidence="1 2">
    <name type="scientific">Mucilaginibacter lappiensis</name>
    <dbReference type="NCBI Taxonomy" id="354630"/>
    <lineage>
        <taxon>Bacteria</taxon>
        <taxon>Pseudomonadati</taxon>
        <taxon>Bacteroidota</taxon>
        <taxon>Sphingobacteriia</taxon>
        <taxon>Sphingobacteriales</taxon>
        <taxon>Sphingobacteriaceae</taxon>
        <taxon>Mucilaginibacter</taxon>
    </lineage>
</organism>
<dbReference type="Gene3D" id="3.20.20.510">
    <property type="entry name" value="Uncharacterised protein PF12979, DUF3863"/>
    <property type="match status" value="1"/>
</dbReference>
<reference evidence="1 2" key="1">
    <citation type="submission" date="2020-08" db="EMBL/GenBank/DDBJ databases">
        <title>Genomic Encyclopedia of Type Strains, Phase IV (KMG-V): Genome sequencing to study the core and pangenomes of soil and plant-associated prokaryotes.</title>
        <authorList>
            <person name="Whitman W."/>
        </authorList>
    </citation>
    <scope>NUCLEOTIDE SEQUENCE [LARGE SCALE GENOMIC DNA]</scope>
    <source>
        <strain evidence="1 2">MP601</strain>
    </source>
</reference>
<evidence type="ECO:0000313" key="1">
    <source>
        <dbReference type="EMBL" id="MBB6125934.1"/>
    </source>
</evidence>
<gene>
    <name evidence="1" type="ORF">HDF22_000035</name>
</gene>
<name>A0A841J567_9SPHI</name>
<dbReference type="Proteomes" id="UP000548326">
    <property type="component" value="Unassembled WGS sequence"/>
</dbReference>
<sequence length="568" mass="65441">MKNLISKVFGRSIIIGLIGVCTLSSSYGQVKQESAPQKNQATPRIVNIVNFIRLLEPRDAAITEDVLYQTVVKQVEIMKKYKLGGTFLLQYDALIDLRYQKLLKALPRDSFEVGAWWEIPQPQVEKAGLQWRGRYPWDWRANIGFSTGYTPKERGKLIDVYMTEFKGIFGYYPKSVGSWFIDSYSLNYMYQKYHIVASSNCKDQYGTDGYTLWGGYWNQAYYPSKINSYMPAQNEKNQIPVPIFRMLGSDPIRQYDNGLGTTRQGVVTLEPVYKFGGGDSTWVNWFLKSFTEDKCLGFNYTQAGQENSFTWDAMAKGFEIQMPLLAKLRDEHKIRVETMEASGRWFKEKYKVTPATSFAVSKDIEGSDLKTVWFDSRFYRINLLWENGNLRIRDLHLFDESFPSVYTNEVATSNECSFFTLPVIDGYIWSKPNQIAGLRLKVLIDGQEVLVKGKDPVYSQTQPGHLHVSWPLMSVKGSFEMDMDEKELKMTLVSDHAYTWYFDMTTAADAKLPFEKITDKQITCRFEGMDYIFRSIKGNFSEPGNGILFRLKPQINTILFDLSAIKKP</sequence>
<dbReference type="EMBL" id="JACHCA010000001">
    <property type="protein sequence ID" value="MBB6125934.1"/>
    <property type="molecule type" value="Genomic_DNA"/>
</dbReference>
<proteinExistence type="predicted"/>
<protein>
    <submittedName>
        <fullName evidence="1">Uncharacterized protein</fullName>
    </submittedName>
</protein>
<dbReference type="RefSeq" id="WP_183584848.1">
    <property type="nucleotide sequence ID" value="NZ_JACHCA010000001.1"/>
</dbReference>
<evidence type="ECO:0000313" key="2">
    <source>
        <dbReference type="Proteomes" id="UP000548326"/>
    </source>
</evidence>